<evidence type="ECO:0000256" key="1">
    <source>
        <dbReference type="ARBA" id="ARBA00007734"/>
    </source>
</evidence>
<dbReference type="PATRIC" id="fig|1217705.3.peg.1770"/>
<sequence length="756" mass="84837">MRVPNFQQQVNEAQTPSVQLRGGLTPGEAVNVASNQLGGLVEMVNAGGQAYSQYQEEADRVRVMDAENQLLTLKNHLQTNQTDGFYNKKGADVVGFDDGQGSGFVDYYSKAYQDGVNQINEKLGNNNQRKLFSQITAKDSVAFRNTLQNYLIRENDTYQQSVYTASAERYVKNINDNPNDFNSIDENRLNLRAAFNKVAELQGRSALEAENNYLGAISQTHVANINSFIESNDLRGAVQYRNKYSDEISLSDSFKANKWIDQKIEEKQVENLVNFASNGVDAYSNPALNIPPQSARQAVSELRNLTPEQMKNIKYNDQRLDIYTVHTAREKGMEWAAPLLLGLRLSGEKSHNDQVSPKGARSVMQFMPATWGDFNNGGKRDLNNPADTIEAAFEFVDWVSKKYGTKDPMVIAAYYNGGGKAAEAVLKGKQPPASETRDYLQRIDKWLTSDFGKYAEEPAKSRQQAFDAVWNSNASPEVKGKAQTVLNQKFAAMDKVKSDQQDQVYGNLYKGIISGQMTYEQIPVNAFDALEPNQIDSLKSVSKATYEKAVKTDPTVYSMIMLNKDELFKGKPQSVVHRYADKLSPSDYRAVTQMYIDVNKPVKEPKKNADGIDISPSTVSDYLNPYLPMLGITDKSSKKQIEHYSAVQADITQTLREAEARKGSKLTKDEYGRVVLKSIGLTTKIKNTSHFLGVPLTRNSTTESIERVYAIKSKKDIAPNTQKKIDELFKKQGRDVSKVTLSEYLNVYYSMRRRGF</sequence>
<evidence type="ECO:0000313" key="4">
    <source>
        <dbReference type="Proteomes" id="UP000013248"/>
    </source>
</evidence>
<dbReference type="EMBL" id="APRP01000017">
    <property type="protein sequence ID" value="ENX01452.1"/>
    <property type="molecule type" value="Genomic_DNA"/>
</dbReference>
<name>N9NF91_9GAMM</name>
<dbReference type="Proteomes" id="UP000013248">
    <property type="component" value="Unassembled WGS sequence"/>
</dbReference>
<reference evidence="3 4" key="1">
    <citation type="submission" date="2013-02" db="EMBL/GenBank/DDBJ databases">
        <title>The Genome Sequence of Acinetobacter sp. ANC 3862.</title>
        <authorList>
            <consortium name="The Broad Institute Genome Sequencing Platform"/>
            <consortium name="The Broad Institute Genome Sequencing Center for Infectious Disease"/>
            <person name="Cerqueira G."/>
            <person name="Feldgarden M."/>
            <person name="Courvalin P."/>
            <person name="Perichon B."/>
            <person name="Grillot-Courvalin C."/>
            <person name="Clermont D."/>
            <person name="Rocha E."/>
            <person name="Yoon E.-J."/>
            <person name="Nemec A."/>
            <person name="Walker B."/>
            <person name="Young S.K."/>
            <person name="Zeng Q."/>
            <person name="Gargeya S."/>
            <person name="Fitzgerald M."/>
            <person name="Haas B."/>
            <person name="Abouelleil A."/>
            <person name="Alvarado L."/>
            <person name="Arachchi H.M."/>
            <person name="Berlin A.M."/>
            <person name="Chapman S.B."/>
            <person name="Dewar J."/>
            <person name="Goldberg J."/>
            <person name="Griggs A."/>
            <person name="Gujja S."/>
            <person name="Hansen M."/>
            <person name="Howarth C."/>
            <person name="Imamovic A."/>
            <person name="Larimer J."/>
            <person name="McCowan C."/>
            <person name="Murphy C."/>
            <person name="Neiman D."/>
            <person name="Pearson M."/>
            <person name="Priest M."/>
            <person name="Roberts A."/>
            <person name="Saif S."/>
            <person name="Shea T."/>
            <person name="Sisk P."/>
            <person name="Sykes S."/>
            <person name="Wortman J."/>
            <person name="Nusbaum C."/>
            <person name="Birren B."/>
        </authorList>
    </citation>
    <scope>NUCLEOTIDE SEQUENCE [LARGE SCALE GENOMIC DNA]</scope>
    <source>
        <strain evidence="3 4">ANC 3862</strain>
    </source>
</reference>
<dbReference type="CDD" id="cd00254">
    <property type="entry name" value="LT-like"/>
    <property type="match status" value="1"/>
</dbReference>
<evidence type="ECO:0000259" key="2">
    <source>
        <dbReference type="Pfam" id="PF01464"/>
    </source>
</evidence>
<dbReference type="AlphaFoldDB" id="N9NF91"/>
<dbReference type="InterPro" id="IPR023346">
    <property type="entry name" value="Lysozyme-like_dom_sf"/>
</dbReference>
<evidence type="ECO:0000313" key="3">
    <source>
        <dbReference type="EMBL" id="ENX01452.1"/>
    </source>
</evidence>
<comment type="caution">
    <text evidence="3">The sequence shown here is derived from an EMBL/GenBank/DDBJ whole genome shotgun (WGS) entry which is preliminary data.</text>
</comment>
<dbReference type="InterPro" id="IPR008258">
    <property type="entry name" value="Transglycosylase_SLT_dom_1"/>
</dbReference>
<accession>N9NF91</accession>
<proteinExistence type="inferred from homology"/>
<dbReference type="PANTHER" id="PTHR37423:SF2">
    <property type="entry name" value="MEMBRANE-BOUND LYTIC MUREIN TRANSGLYCOSYLASE C"/>
    <property type="match status" value="1"/>
</dbReference>
<feature type="domain" description="Transglycosylase SLT" evidence="2">
    <location>
        <begin position="354"/>
        <end position="427"/>
    </location>
</feature>
<dbReference type="HOGENOM" id="CLU_370748_0_0_6"/>
<dbReference type="Pfam" id="PF01464">
    <property type="entry name" value="SLT"/>
    <property type="match status" value="1"/>
</dbReference>
<dbReference type="Gene3D" id="1.10.530.10">
    <property type="match status" value="1"/>
</dbReference>
<dbReference type="eggNOG" id="COG0741">
    <property type="taxonomic scope" value="Bacteria"/>
</dbReference>
<gene>
    <name evidence="3" type="ORF">F900_01819</name>
</gene>
<dbReference type="RefSeq" id="WP_005216849.1">
    <property type="nucleotide sequence ID" value="NZ_KB850089.1"/>
</dbReference>
<dbReference type="SUPFAM" id="SSF53955">
    <property type="entry name" value="Lysozyme-like"/>
    <property type="match status" value="1"/>
</dbReference>
<protein>
    <recommendedName>
        <fullName evidence="2">Transglycosylase SLT domain-containing protein</fullName>
    </recommendedName>
</protein>
<dbReference type="PANTHER" id="PTHR37423">
    <property type="entry name" value="SOLUBLE LYTIC MUREIN TRANSGLYCOSYLASE-RELATED"/>
    <property type="match status" value="1"/>
</dbReference>
<dbReference type="STRING" id="1217705.F900_01819"/>
<comment type="similarity">
    <text evidence="1">Belongs to the transglycosylase Slt family.</text>
</comment>
<organism evidence="3 4">
    <name type="scientific">Acinetobacter modestus</name>
    <dbReference type="NCBI Taxonomy" id="1776740"/>
    <lineage>
        <taxon>Bacteria</taxon>
        <taxon>Pseudomonadati</taxon>
        <taxon>Pseudomonadota</taxon>
        <taxon>Gammaproteobacteria</taxon>
        <taxon>Moraxellales</taxon>
        <taxon>Moraxellaceae</taxon>
        <taxon>Acinetobacter</taxon>
    </lineage>
</organism>